<feature type="compositionally biased region" description="Low complexity" evidence="1">
    <location>
        <begin position="38"/>
        <end position="59"/>
    </location>
</feature>
<evidence type="ECO:0000313" key="3">
    <source>
        <dbReference type="EMBL" id="CAD7458510.1"/>
    </source>
</evidence>
<keyword evidence="2" id="KW-0732">Signal</keyword>
<dbReference type="EMBL" id="OE002318">
    <property type="protein sequence ID" value="CAD7458510.1"/>
    <property type="molecule type" value="Genomic_DNA"/>
</dbReference>
<sequence length="208" mass="22285">MSSAGGATLLTVMVVALCAPVHALSFGTPPPSLLHRLTAGPLEPGEEAPTPAPTTQACEPRGRPLMTRSLRLSPPFSISVRLVQAREAGTERSSHGLEVKEHSLTYTYTCRGFESWKAGGGKRGHHPLVPSPAFLVMRGASREGVRHGVKIQSCLHRTCSSTTTTLIDVSTFSNIFTRPDLLESTPLRHKRDITSARVSYPAGGRSPP</sequence>
<accession>A0A7R9IHK0</accession>
<dbReference type="AlphaFoldDB" id="A0A7R9IHK0"/>
<gene>
    <name evidence="3" type="ORF">TTEB3V08_LOCUS6489</name>
</gene>
<reference evidence="3" key="1">
    <citation type="submission" date="2020-11" db="EMBL/GenBank/DDBJ databases">
        <authorList>
            <person name="Tran Van P."/>
        </authorList>
    </citation>
    <scope>NUCLEOTIDE SEQUENCE</scope>
</reference>
<protein>
    <submittedName>
        <fullName evidence="3">Uncharacterized protein</fullName>
    </submittedName>
</protein>
<feature type="region of interest" description="Disordered" evidence="1">
    <location>
        <begin position="36"/>
        <end position="61"/>
    </location>
</feature>
<proteinExistence type="predicted"/>
<feature type="signal peptide" evidence="2">
    <location>
        <begin position="1"/>
        <end position="23"/>
    </location>
</feature>
<evidence type="ECO:0000256" key="2">
    <source>
        <dbReference type="SAM" id="SignalP"/>
    </source>
</evidence>
<evidence type="ECO:0000256" key="1">
    <source>
        <dbReference type="SAM" id="MobiDB-lite"/>
    </source>
</evidence>
<name>A0A7R9IHK0_9NEOP</name>
<feature type="chain" id="PRO_5031252979" evidence="2">
    <location>
        <begin position="24"/>
        <end position="208"/>
    </location>
</feature>
<organism evidence="3">
    <name type="scientific">Timema tahoe</name>
    <dbReference type="NCBI Taxonomy" id="61484"/>
    <lineage>
        <taxon>Eukaryota</taxon>
        <taxon>Metazoa</taxon>
        <taxon>Ecdysozoa</taxon>
        <taxon>Arthropoda</taxon>
        <taxon>Hexapoda</taxon>
        <taxon>Insecta</taxon>
        <taxon>Pterygota</taxon>
        <taxon>Neoptera</taxon>
        <taxon>Polyneoptera</taxon>
        <taxon>Phasmatodea</taxon>
        <taxon>Timematodea</taxon>
        <taxon>Timematoidea</taxon>
        <taxon>Timematidae</taxon>
        <taxon>Timema</taxon>
    </lineage>
</organism>